<keyword evidence="2" id="KW-1185">Reference proteome</keyword>
<dbReference type="EMBL" id="JABANE010000005">
    <property type="protein sequence ID" value="NME66821.1"/>
    <property type="molecule type" value="Genomic_DNA"/>
</dbReference>
<gene>
    <name evidence="1" type="ORF">HHU12_02485</name>
</gene>
<evidence type="ECO:0000313" key="1">
    <source>
        <dbReference type="EMBL" id="NME66821.1"/>
    </source>
</evidence>
<evidence type="ECO:0000313" key="2">
    <source>
        <dbReference type="Proteomes" id="UP000576082"/>
    </source>
</evidence>
<organism evidence="1 2">
    <name type="scientific">Flammeovirga aprica JL-4</name>
    <dbReference type="NCBI Taxonomy" id="694437"/>
    <lineage>
        <taxon>Bacteria</taxon>
        <taxon>Pseudomonadati</taxon>
        <taxon>Bacteroidota</taxon>
        <taxon>Cytophagia</taxon>
        <taxon>Cytophagales</taxon>
        <taxon>Flammeovirgaceae</taxon>
        <taxon>Flammeovirga</taxon>
    </lineage>
</organism>
<comment type="caution">
    <text evidence="1">The sequence shown here is derived from an EMBL/GenBank/DDBJ whole genome shotgun (WGS) entry which is preliminary data.</text>
</comment>
<dbReference type="AlphaFoldDB" id="A0A7X9NZJ3"/>
<protein>
    <submittedName>
        <fullName evidence="1">Uncharacterized protein</fullName>
    </submittedName>
</protein>
<accession>A0A7X9NZJ3</accession>
<dbReference type="Proteomes" id="UP000576082">
    <property type="component" value="Unassembled WGS sequence"/>
</dbReference>
<proteinExistence type="predicted"/>
<sequence>MKIYFLLIVLIIFSSPFLQGQDIKAPPYFLEFMEKNPKKFHLTYHDTEGKLIKWNDEQLSNVNGLVYWLFTLEYVRQIENKNFSPTERVPLVDVARFDASSNKMKVWNDYLTKTRKLLNKKVRMREIVSGIINFGNDANGDYMISRLGADSVKSAVQTFQMYNTTGLFPISSANIYIHNPYQIPHQEFVDKIKNQNANDFRKDAFALFDTLAQDSLGEKIDTFEFIPGKHKEYASLLSDKMPLGLVSDFNLLMQKINERTLFKGGMEKEWHKTVEAPLMASPIMQERYKHCGRLVYSTVNTVVISMYATFQNGKKAHLTATFEDLTETEHIDLALSINDFGFSLLEDKEYLKKVQDKVNFIRMKK</sequence>
<dbReference type="RefSeq" id="WP_169654677.1">
    <property type="nucleotide sequence ID" value="NZ_JABANE010000005.1"/>
</dbReference>
<name>A0A7X9NZJ3_9BACT</name>
<reference evidence="1 2" key="1">
    <citation type="submission" date="2020-04" db="EMBL/GenBank/DDBJ databases">
        <title>Flammeovirga sp. SR4, a novel species isolated from seawater.</title>
        <authorList>
            <person name="Wang X."/>
        </authorList>
    </citation>
    <scope>NUCLEOTIDE SEQUENCE [LARGE SCALE GENOMIC DNA]</scope>
    <source>
        <strain evidence="1 2">ATCC 23126</strain>
    </source>
</reference>